<keyword evidence="2" id="KW-1185">Reference proteome</keyword>
<accession>A0AA43S6T6</accession>
<evidence type="ECO:0008006" key="3">
    <source>
        <dbReference type="Google" id="ProtNLM"/>
    </source>
</evidence>
<name>A0AA43S6T6_9BURK</name>
<organism evidence="1 2">
    <name type="scientific">Polynucleobacter sphagniphilus</name>
    <dbReference type="NCBI Taxonomy" id="1743169"/>
    <lineage>
        <taxon>Bacteria</taxon>
        <taxon>Pseudomonadati</taxon>
        <taxon>Pseudomonadota</taxon>
        <taxon>Betaproteobacteria</taxon>
        <taxon>Burkholderiales</taxon>
        <taxon>Burkholderiaceae</taxon>
        <taxon>Polynucleobacter</taxon>
    </lineage>
</organism>
<protein>
    <recommendedName>
        <fullName evidence="3">Integrase catalytic domain-containing protein</fullName>
    </recommendedName>
</protein>
<evidence type="ECO:0000313" key="1">
    <source>
        <dbReference type="EMBL" id="MDH6505043.1"/>
    </source>
</evidence>
<evidence type="ECO:0000313" key="2">
    <source>
        <dbReference type="Proteomes" id="UP001161160"/>
    </source>
</evidence>
<sequence>EDFIHEYNYERPHQALEMKKPAQLYTPSTRKYEGLPDVSYPFHDKTVTVTNCGRICLDGNVVSP</sequence>
<feature type="non-terminal residue" evidence="1">
    <location>
        <position position="1"/>
    </location>
</feature>
<comment type="caution">
    <text evidence="1">The sequence shown here is derived from an EMBL/GenBank/DDBJ whole genome shotgun (WGS) entry which is preliminary data.</text>
</comment>
<proteinExistence type="predicted"/>
<dbReference type="Proteomes" id="UP001161160">
    <property type="component" value="Unassembled WGS sequence"/>
</dbReference>
<dbReference type="EMBL" id="JARXYA010000038">
    <property type="protein sequence ID" value="MDH6505043.1"/>
    <property type="molecule type" value="Genomic_DNA"/>
</dbReference>
<reference evidence="1" key="1">
    <citation type="submission" date="2023-04" db="EMBL/GenBank/DDBJ databases">
        <title>Genome Encyclopedia of Bacteria and Archaea VI: Functional Genomics of Type Strains.</title>
        <authorList>
            <person name="Whitman W."/>
        </authorList>
    </citation>
    <scope>NUCLEOTIDE SEQUENCE</scope>
    <source>
        <strain evidence="1">Enz.4-51</strain>
    </source>
</reference>
<gene>
    <name evidence="1" type="ORF">M2127_002373</name>
</gene>
<dbReference type="AlphaFoldDB" id="A0AA43S6T6"/>